<evidence type="ECO:0000313" key="2">
    <source>
        <dbReference type="Proteomes" id="UP001066276"/>
    </source>
</evidence>
<reference evidence="1" key="1">
    <citation type="journal article" date="2022" name="bioRxiv">
        <title>Sequencing and chromosome-scale assembly of the giantPleurodeles waltlgenome.</title>
        <authorList>
            <person name="Brown T."/>
            <person name="Elewa A."/>
            <person name="Iarovenko S."/>
            <person name="Subramanian E."/>
            <person name="Araus A.J."/>
            <person name="Petzold A."/>
            <person name="Susuki M."/>
            <person name="Suzuki K.-i.T."/>
            <person name="Hayashi T."/>
            <person name="Toyoda A."/>
            <person name="Oliveira C."/>
            <person name="Osipova E."/>
            <person name="Leigh N.D."/>
            <person name="Simon A."/>
            <person name="Yun M.H."/>
        </authorList>
    </citation>
    <scope>NUCLEOTIDE SEQUENCE</scope>
    <source>
        <strain evidence="1">20211129_DDA</strain>
        <tissue evidence="1">Liver</tissue>
    </source>
</reference>
<gene>
    <name evidence="1" type="ORF">NDU88_005063</name>
</gene>
<organism evidence="1 2">
    <name type="scientific">Pleurodeles waltl</name>
    <name type="common">Iberian ribbed newt</name>
    <dbReference type="NCBI Taxonomy" id="8319"/>
    <lineage>
        <taxon>Eukaryota</taxon>
        <taxon>Metazoa</taxon>
        <taxon>Chordata</taxon>
        <taxon>Craniata</taxon>
        <taxon>Vertebrata</taxon>
        <taxon>Euteleostomi</taxon>
        <taxon>Amphibia</taxon>
        <taxon>Batrachia</taxon>
        <taxon>Caudata</taxon>
        <taxon>Salamandroidea</taxon>
        <taxon>Salamandridae</taxon>
        <taxon>Pleurodelinae</taxon>
        <taxon>Pleurodeles</taxon>
    </lineage>
</organism>
<comment type="caution">
    <text evidence="1">The sequence shown here is derived from an EMBL/GenBank/DDBJ whole genome shotgun (WGS) entry which is preliminary data.</text>
</comment>
<dbReference type="Proteomes" id="UP001066276">
    <property type="component" value="Chromosome 6"/>
</dbReference>
<dbReference type="EMBL" id="JANPWB010000010">
    <property type="protein sequence ID" value="KAJ1138682.1"/>
    <property type="molecule type" value="Genomic_DNA"/>
</dbReference>
<protein>
    <submittedName>
        <fullName evidence="1">Uncharacterized protein</fullName>
    </submittedName>
</protein>
<accession>A0AAV7QGR8</accession>
<proteinExistence type="predicted"/>
<dbReference type="AlphaFoldDB" id="A0AAV7QGR8"/>
<name>A0AAV7QGR8_PLEWA</name>
<evidence type="ECO:0000313" key="1">
    <source>
        <dbReference type="EMBL" id="KAJ1138682.1"/>
    </source>
</evidence>
<keyword evidence="2" id="KW-1185">Reference proteome</keyword>
<sequence>MSVMPVGNTGQARSVSPTGITHIGVRAMRVLTLMSVMVVGDTGRVLPMSPTGITHIGVRTMRVLTSMAVMQAGDPGPCAERVPDLYFAYGG</sequence>